<keyword evidence="1" id="KW-1133">Transmembrane helix</keyword>
<evidence type="ECO:0000313" key="3">
    <source>
        <dbReference type="Proteomes" id="UP000184604"/>
    </source>
</evidence>
<evidence type="ECO:0000313" key="2">
    <source>
        <dbReference type="EMBL" id="APM40351.1"/>
    </source>
</evidence>
<protein>
    <submittedName>
        <fullName evidence="2">Uncharacterized protein</fullName>
    </submittedName>
</protein>
<gene>
    <name evidence="2" type="ORF">BS101_17225</name>
</gene>
<organism evidence="2 3">
    <name type="scientific">Clostridium kluyveri</name>
    <dbReference type="NCBI Taxonomy" id="1534"/>
    <lineage>
        <taxon>Bacteria</taxon>
        <taxon>Bacillati</taxon>
        <taxon>Bacillota</taxon>
        <taxon>Clostridia</taxon>
        <taxon>Eubacteriales</taxon>
        <taxon>Clostridiaceae</taxon>
        <taxon>Clostridium</taxon>
    </lineage>
</organism>
<dbReference type="EMBL" id="CP018335">
    <property type="protein sequence ID" value="APM40351.1"/>
    <property type="molecule type" value="Genomic_DNA"/>
</dbReference>
<dbReference type="Proteomes" id="UP000184604">
    <property type="component" value="Chromosome"/>
</dbReference>
<evidence type="ECO:0000256" key="1">
    <source>
        <dbReference type="SAM" id="Phobius"/>
    </source>
</evidence>
<feature type="transmembrane region" description="Helical" evidence="1">
    <location>
        <begin position="57"/>
        <end position="75"/>
    </location>
</feature>
<feature type="transmembrane region" description="Helical" evidence="1">
    <location>
        <begin position="87"/>
        <end position="108"/>
    </location>
</feature>
<keyword evidence="1" id="KW-0812">Transmembrane</keyword>
<name>A0A1L5FBF2_CLOKL</name>
<reference evidence="2 3" key="1">
    <citation type="submission" date="2016-12" db="EMBL/GenBank/DDBJ databases">
        <title>Complete genome sequence of Clostridium kluyveri JZZ isolated from the pit mud of a Chinese flavor liquor-making factory.</title>
        <authorList>
            <person name="Wang Y."/>
        </authorList>
    </citation>
    <scope>NUCLEOTIDE SEQUENCE [LARGE SCALE GENOMIC DNA]</scope>
    <source>
        <strain evidence="2 3">JZZ</strain>
    </source>
</reference>
<dbReference type="OrthoDB" id="1936406at2"/>
<sequence length="152" mass="17713">MLKLHWIEFFLRSIPETFLITWGICVVSKTSFNLKKYIISTVGLSLCIFFIRRLPIYWGIHTFISIILIISIMFIQGIPLITSSYGTLLMFLTLSLSEVLNILMLIIFNIEINLVYMDSITYSIRKCLLGIPSLIIMFLFITLIDHFKNQHN</sequence>
<feature type="transmembrane region" description="Helical" evidence="1">
    <location>
        <begin position="128"/>
        <end position="147"/>
    </location>
</feature>
<dbReference type="AlphaFoldDB" id="A0A1L5FBF2"/>
<keyword evidence="1" id="KW-0472">Membrane</keyword>
<proteinExistence type="predicted"/>
<accession>A0A1L5FBF2</accession>